<dbReference type="EMBL" id="WOFV02000008">
    <property type="protein sequence ID" value="NAS17087.1"/>
    <property type="molecule type" value="Genomic_DNA"/>
</dbReference>
<comment type="caution">
    <text evidence="2">The sequence shown here is derived from an EMBL/GenBank/DDBJ whole genome shotgun (WGS) entry which is preliminary data.</text>
</comment>
<evidence type="ECO:0008006" key="6">
    <source>
        <dbReference type="Google" id="ProtNLM"/>
    </source>
</evidence>
<evidence type="ECO:0000313" key="5">
    <source>
        <dbReference type="Proteomes" id="UP000474042"/>
    </source>
</evidence>
<evidence type="ECO:0000313" key="3">
    <source>
        <dbReference type="EMBL" id="NAS17087.1"/>
    </source>
</evidence>
<evidence type="ECO:0000313" key="4">
    <source>
        <dbReference type="Proteomes" id="UP000321089"/>
    </source>
</evidence>
<accession>A0A512TM81</accession>
<reference evidence="3 5" key="2">
    <citation type="submission" date="2020-01" db="EMBL/GenBank/DDBJ databases">
        <title>Genome sequence of a 1,3-propanediol producer, Clostridium butyricum S3.</title>
        <authorList>
            <person name="Zhou J."/>
        </authorList>
    </citation>
    <scope>NUCLEOTIDE SEQUENCE [LARGE SCALE GENOMIC DNA]</scope>
    <source>
        <strain evidence="3 5">S3</strain>
    </source>
</reference>
<feature type="compositionally biased region" description="Gly residues" evidence="1">
    <location>
        <begin position="19"/>
        <end position="33"/>
    </location>
</feature>
<proteinExistence type="predicted"/>
<dbReference type="Proteomes" id="UP000321089">
    <property type="component" value="Unassembled WGS sequence"/>
</dbReference>
<sequence>MKKEWKEPDIEVLNFKNTHGGGGGGHGSHGSHGGNYNPHVPGGFYPPGHCWPPHHNGGNGDFNGEVSGS</sequence>
<dbReference type="Proteomes" id="UP000474042">
    <property type="component" value="Unassembled WGS sequence"/>
</dbReference>
<dbReference type="RefSeq" id="WP_146868327.1">
    <property type="nucleotide sequence ID" value="NZ_BKBC01000018.1"/>
</dbReference>
<gene>
    <name evidence="2" type="ORF">CBU02nite_16670</name>
    <name evidence="3" type="ORF">GND98_004180</name>
</gene>
<feature type="region of interest" description="Disordered" evidence="1">
    <location>
        <begin position="14"/>
        <end position="69"/>
    </location>
</feature>
<evidence type="ECO:0000313" key="2">
    <source>
        <dbReference type="EMBL" id="GEQ21161.1"/>
    </source>
</evidence>
<dbReference type="AlphaFoldDB" id="A0A512TM81"/>
<organism evidence="2 4">
    <name type="scientific">Clostridium butyricum</name>
    <dbReference type="NCBI Taxonomy" id="1492"/>
    <lineage>
        <taxon>Bacteria</taxon>
        <taxon>Bacillati</taxon>
        <taxon>Bacillota</taxon>
        <taxon>Clostridia</taxon>
        <taxon>Eubacteriales</taxon>
        <taxon>Clostridiaceae</taxon>
        <taxon>Clostridium</taxon>
    </lineage>
</organism>
<dbReference type="EMBL" id="BKBC01000018">
    <property type="protein sequence ID" value="GEQ21161.1"/>
    <property type="molecule type" value="Genomic_DNA"/>
</dbReference>
<name>A0A512TM81_CLOBU</name>
<protein>
    <recommendedName>
        <fullName evidence="6">Paeninodin family lasso peptide</fullName>
    </recommendedName>
</protein>
<evidence type="ECO:0000256" key="1">
    <source>
        <dbReference type="SAM" id="MobiDB-lite"/>
    </source>
</evidence>
<reference evidence="2 4" key="1">
    <citation type="submission" date="2019-07" db="EMBL/GenBank/DDBJ databases">
        <title>Whole genome shotgun sequence of Clostridium butyricum NBRC 3858.</title>
        <authorList>
            <person name="Hosoyama A."/>
            <person name="Uohara A."/>
            <person name="Ohji S."/>
            <person name="Ichikawa N."/>
        </authorList>
    </citation>
    <scope>NUCLEOTIDE SEQUENCE [LARGE SCALE GENOMIC DNA]</scope>
    <source>
        <strain evidence="2 4">NBRC 3858</strain>
    </source>
</reference>